<dbReference type="InterPro" id="IPR032710">
    <property type="entry name" value="NTF2-like_dom_sf"/>
</dbReference>
<dbReference type="OrthoDB" id="1357763at2"/>
<dbReference type="PATRIC" id="fig|516051.4.peg.204"/>
<dbReference type="HOGENOM" id="CLU_111151_1_0_10"/>
<name>A0A0D5YNT2_9FLAO</name>
<reference evidence="3 4" key="1">
    <citation type="submission" date="2015-03" db="EMBL/GenBank/DDBJ databases">
        <title>Complete genome sequence of Muricauda lutaonensis CC-HSB-11T, isolated from a coastal hot spring.</title>
        <authorList>
            <person name="Kim K.M."/>
        </authorList>
    </citation>
    <scope>NUCLEOTIDE SEQUENCE [LARGE SCALE GENOMIC DNA]</scope>
    <source>
        <strain evidence="3 4">CC-HSB-11</strain>
    </source>
</reference>
<dbReference type="Proteomes" id="UP000032726">
    <property type="component" value="Chromosome"/>
</dbReference>
<evidence type="ECO:0000259" key="2">
    <source>
        <dbReference type="Pfam" id="PF14534"/>
    </source>
</evidence>
<dbReference type="AlphaFoldDB" id="A0A0D5YNT2"/>
<dbReference type="EMBL" id="CP011071">
    <property type="protein sequence ID" value="AKA33887.1"/>
    <property type="molecule type" value="Genomic_DNA"/>
</dbReference>
<dbReference type="KEGG" id="mlt:VC82_198"/>
<dbReference type="SUPFAM" id="SSF54427">
    <property type="entry name" value="NTF2-like"/>
    <property type="match status" value="1"/>
</dbReference>
<dbReference type="Pfam" id="PF14534">
    <property type="entry name" value="DUF4440"/>
    <property type="match status" value="1"/>
</dbReference>
<feature type="domain" description="DUF4440" evidence="2">
    <location>
        <begin position="34"/>
        <end position="144"/>
    </location>
</feature>
<proteinExistence type="predicted"/>
<organism evidence="3 4">
    <name type="scientific">Flagellimonas lutaonensis</name>
    <dbReference type="NCBI Taxonomy" id="516051"/>
    <lineage>
        <taxon>Bacteria</taxon>
        <taxon>Pseudomonadati</taxon>
        <taxon>Bacteroidota</taxon>
        <taxon>Flavobacteriia</taxon>
        <taxon>Flavobacteriales</taxon>
        <taxon>Flavobacteriaceae</taxon>
        <taxon>Flagellimonas</taxon>
    </lineage>
</organism>
<evidence type="ECO:0000313" key="3">
    <source>
        <dbReference type="EMBL" id="AKA33887.1"/>
    </source>
</evidence>
<feature type="signal peptide" evidence="1">
    <location>
        <begin position="1"/>
        <end position="22"/>
    </location>
</feature>
<evidence type="ECO:0000256" key="1">
    <source>
        <dbReference type="SAM" id="SignalP"/>
    </source>
</evidence>
<dbReference type="InterPro" id="IPR027843">
    <property type="entry name" value="DUF4440"/>
</dbReference>
<sequence>MKLPGRNNMLLLGLTISLTASAQVSQESELYKTIVELDNTYFTAYNECDMATQAAMYSEDLEFYHDMGGLNTSKEQIIKSIEKNICGKVTRELVEGSVEVHEIPGFGAIEIGMHKFYNNQEPNVASKASKFITVWKNEDSNWKISRVISLHKN</sequence>
<keyword evidence="4" id="KW-1185">Reference proteome</keyword>
<accession>A0A0D5YNT2</accession>
<dbReference type="RefSeq" id="WP_084598136.1">
    <property type="nucleotide sequence ID" value="NZ_CP011071.1"/>
</dbReference>
<dbReference type="Gene3D" id="3.10.450.50">
    <property type="match status" value="1"/>
</dbReference>
<evidence type="ECO:0000313" key="4">
    <source>
        <dbReference type="Proteomes" id="UP000032726"/>
    </source>
</evidence>
<feature type="chain" id="PRO_5002300146" description="DUF4440 domain-containing protein" evidence="1">
    <location>
        <begin position="23"/>
        <end position="153"/>
    </location>
</feature>
<keyword evidence="1" id="KW-0732">Signal</keyword>
<protein>
    <recommendedName>
        <fullName evidence="2">DUF4440 domain-containing protein</fullName>
    </recommendedName>
</protein>
<dbReference type="STRING" id="516051.VC82_198"/>
<gene>
    <name evidence="3" type="ORF">VC82_198</name>
</gene>